<dbReference type="Gene3D" id="3.40.50.300">
    <property type="entry name" value="P-loop containing nucleotide triphosphate hydrolases"/>
    <property type="match status" value="1"/>
</dbReference>
<reference evidence="1" key="1">
    <citation type="submission" date="2024-06" db="EMBL/GenBank/DDBJ databases">
        <title>Draft genome sequence of Microbacterium sp. strain A8/3-1, isolated from Oxytropis tragacanthoides Fisch. ex DC. Root nodules in the Altai region of Russia.</title>
        <authorList>
            <person name="Sazanova A."/>
            <person name="Guro P."/>
            <person name="Kuznetsova I."/>
            <person name="Belimov A."/>
            <person name="Safronova V."/>
        </authorList>
    </citation>
    <scope>NUCLEOTIDE SEQUENCE</scope>
    <source>
        <strain evidence="1">A8/3-1</strain>
    </source>
</reference>
<dbReference type="SUPFAM" id="SSF52540">
    <property type="entry name" value="P-loop containing nucleoside triphosphate hydrolases"/>
    <property type="match status" value="1"/>
</dbReference>
<organism evidence="1">
    <name type="scientific">Microbacterium sp. A8/3-1</name>
    <dbReference type="NCBI Taxonomy" id="3160749"/>
    <lineage>
        <taxon>Bacteria</taxon>
        <taxon>Bacillati</taxon>
        <taxon>Actinomycetota</taxon>
        <taxon>Actinomycetes</taxon>
        <taxon>Micrococcales</taxon>
        <taxon>Microbacteriaceae</taxon>
        <taxon>Microbacterium</taxon>
    </lineage>
</organism>
<dbReference type="RefSeq" id="WP_350353335.1">
    <property type="nucleotide sequence ID" value="NZ_CP158357.1"/>
</dbReference>
<gene>
    <name evidence="1" type="ORF">ABS642_10710</name>
</gene>
<name>A0AAU7W3M8_9MICO</name>
<dbReference type="Pfam" id="PF13671">
    <property type="entry name" value="AAA_33"/>
    <property type="match status" value="1"/>
</dbReference>
<dbReference type="EMBL" id="CP158357">
    <property type="protein sequence ID" value="XBX80534.1"/>
    <property type="molecule type" value="Genomic_DNA"/>
</dbReference>
<dbReference type="InterPro" id="IPR027417">
    <property type="entry name" value="P-loop_NTPase"/>
</dbReference>
<protein>
    <submittedName>
        <fullName evidence="1">AAA family ATPase</fullName>
    </submittedName>
</protein>
<evidence type="ECO:0000313" key="1">
    <source>
        <dbReference type="EMBL" id="XBX80534.1"/>
    </source>
</evidence>
<proteinExistence type="predicted"/>
<sequence>MTTICQLSNPIAIAVTGIAGSGKTTLGRAIAVALRAPLLDLDSLTNPLLDHLEGALGGHWLGGAYAAQVRAGRYAVMRETAKDALRGAGAVVMVAPFTAELQGGAGWAALTQALAPAEIRVVHIDGDPELFAARRAQRGAARDAHRPEDAAPRIGVDVIRVDARLSTDRQLDCVLAVLQSES</sequence>
<dbReference type="AlphaFoldDB" id="A0AAU7W3M8"/>
<accession>A0AAU7W3M8</accession>